<dbReference type="Proteomes" id="UP000728968">
    <property type="component" value="Unassembled WGS sequence"/>
</dbReference>
<dbReference type="RefSeq" id="WP_204715532.1">
    <property type="nucleotide sequence ID" value="NZ_JACJLT010000005.1"/>
</dbReference>
<comment type="caution">
    <text evidence="2">The sequence shown here is derived from an EMBL/GenBank/DDBJ whole genome shotgun (WGS) entry which is preliminary data.</text>
</comment>
<reference evidence="2 3" key="1">
    <citation type="journal article" date="2021" name="Sci. Rep.">
        <title>The distribution of antibiotic resistance genes in chicken gut microbiota commensals.</title>
        <authorList>
            <person name="Juricova H."/>
            <person name="Matiasovicova J."/>
            <person name="Kubasova T."/>
            <person name="Cejkova D."/>
            <person name="Rychlik I."/>
        </authorList>
    </citation>
    <scope>NUCLEOTIDE SEQUENCE [LARGE SCALE GENOMIC DNA]</scope>
    <source>
        <strain evidence="2 3">An425</strain>
    </source>
</reference>
<dbReference type="CDD" id="cd16403">
    <property type="entry name" value="ParB_N_like_MT"/>
    <property type="match status" value="1"/>
</dbReference>
<organism evidence="2 3">
    <name type="scientific">Fusobacterium mortiferum</name>
    <dbReference type="NCBI Taxonomy" id="850"/>
    <lineage>
        <taxon>Bacteria</taxon>
        <taxon>Fusobacteriati</taxon>
        <taxon>Fusobacteriota</taxon>
        <taxon>Fusobacteriia</taxon>
        <taxon>Fusobacteriales</taxon>
        <taxon>Fusobacteriaceae</taxon>
        <taxon>Fusobacterium</taxon>
    </lineage>
</organism>
<dbReference type="SMART" id="SM00470">
    <property type="entry name" value="ParB"/>
    <property type="match status" value="1"/>
</dbReference>
<dbReference type="SUPFAM" id="SSF110849">
    <property type="entry name" value="ParB/Sulfiredoxin"/>
    <property type="match status" value="1"/>
</dbReference>
<accession>A0ABS2FYQ0</accession>
<gene>
    <name evidence="2" type="ORF">H6A04_01140</name>
</gene>
<keyword evidence="3" id="KW-1185">Reference proteome</keyword>
<dbReference type="InterPro" id="IPR036086">
    <property type="entry name" value="ParB/Sulfiredoxin_sf"/>
</dbReference>
<protein>
    <submittedName>
        <fullName evidence="2">ParB N-terminal domain-containing protein</fullName>
    </submittedName>
</protein>
<name>A0ABS2FYQ0_FUSMR</name>
<dbReference type="EMBL" id="JACJLT010000005">
    <property type="protein sequence ID" value="MBM6874276.1"/>
    <property type="molecule type" value="Genomic_DNA"/>
</dbReference>
<proteinExistence type="predicted"/>
<feature type="domain" description="ParB-like N-terminal" evidence="1">
    <location>
        <begin position="5"/>
        <end position="91"/>
    </location>
</feature>
<evidence type="ECO:0000313" key="3">
    <source>
        <dbReference type="Proteomes" id="UP000728968"/>
    </source>
</evidence>
<dbReference type="Gene3D" id="3.90.1530.10">
    <property type="entry name" value="Conserved hypothetical protein from pyrococcus furiosus pfu- 392566-001, ParB domain"/>
    <property type="match status" value="1"/>
</dbReference>
<sequence>MFKIERVKIGEIKLYEKNAKNHPDWQVEQIKNSIKEFGYNDPIAIDDNNVIVEGHGRYLALKEIGYDEIEVLRLSHMNEDQKKAYIIAHNKTCMNTGFNLEMLEEELKSIAELDLTLTGFTEFEIDDMLGIKNDINIDSVLSDIEIEKKEKEPKVCPHCGGEL</sequence>
<dbReference type="InterPro" id="IPR003115">
    <property type="entry name" value="ParB_N"/>
</dbReference>
<evidence type="ECO:0000313" key="2">
    <source>
        <dbReference type="EMBL" id="MBM6874276.1"/>
    </source>
</evidence>
<evidence type="ECO:0000259" key="1">
    <source>
        <dbReference type="SMART" id="SM00470"/>
    </source>
</evidence>